<feature type="region of interest" description="Disordered" evidence="7">
    <location>
        <begin position="714"/>
        <end position="751"/>
    </location>
</feature>
<dbReference type="InterPro" id="IPR011009">
    <property type="entry name" value="Kinase-like_dom_sf"/>
</dbReference>
<evidence type="ECO:0000256" key="3">
    <source>
        <dbReference type="ARBA" id="ARBA00022741"/>
    </source>
</evidence>
<reference evidence="9 10" key="1">
    <citation type="journal article" date="2023" name="IScience">
        <title>Expanded male sex-determining region conserved during the evolution of homothallism in the green alga Volvox.</title>
        <authorList>
            <person name="Yamamoto K."/>
            <person name="Matsuzaki R."/>
            <person name="Mahakham W."/>
            <person name="Heman W."/>
            <person name="Sekimoto H."/>
            <person name="Kawachi M."/>
            <person name="Minakuchi Y."/>
            <person name="Toyoda A."/>
            <person name="Nozaki H."/>
        </authorList>
    </citation>
    <scope>NUCLEOTIDE SEQUENCE [LARGE SCALE GENOMIC DNA]</scope>
    <source>
        <strain evidence="9 10">NIES-4468</strain>
    </source>
</reference>
<dbReference type="InterPro" id="IPR008271">
    <property type="entry name" value="Ser/Thr_kinase_AS"/>
</dbReference>
<feature type="compositionally biased region" description="Basic residues" evidence="7">
    <location>
        <begin position="457"/>
        <end position="466"/>
    </location>
</feature>
<keyword evidence="2" id="KW-0808">Transferase</keyword>
<dbReference type="SMART" id="SM00220">
    <property type="entry name" value="S_TKc"/>
    <property type="match status" value="1"/>
</dbReference>
<evidence type="ECO:0000259" key="8">
    <source>
        <dbReference type="PROSITE" id="PS50011"/>
    </source>
</evidence>
<comment type="caution">
    <text evidence="9">The sequence shown here is derived from an EMBL/GenBank/DDBJ whole genome shotgun (WGS) entry which is preliminary data.</text>
</comment>
<evidence type="ECO:0000313" key="9">
    <source>
        <dbReference type="EMBL" id="GLI66063.1"/>
    </source>
</evidence>
<dbReference type="PANTHER" id="PTHR44329">
    <property type="entry name" value="SERINE/THREONINE-PROTEIN KINASE TNNI3K-RELATED"/>
    <property type="match status" value="1"/>
</dbReference>
<name>A0ABQ5S809_9CHLO</name>
<dbReference type="PROSITE" id="PS50011">
    <property type="entry name" value="PROTEIN_KINASE_DOM"/>
    <property type="match status" value="1"/>
</dbReference>
<feature type="compositionally biased region" description="Low complexity" evidence="7">
    <location>
        <begin position="720"/>
        <end position="740"/>
    </location>
</feature>
<evidence type="ECO:0000256" key="6">
    <source>
        <dbReference type="PROSITE-ProRule" id="PRU10141"/>
    </source>
</evidence>
<keyword evidence="10" id="KW-1185">Reference proteome</keyword>
<evidence type="ECO:0000256" key="5">
    <source>
        <dbReference type="ARBA" id="ARBA00022840"/>
    </source>
</evidence>
<dbReference type="Gene3D" id="3.30.200.20">
    <property type="entry name" value="Phosphorylase Kinase, domain 1"/>
    <property type="match status" value="1"/>
</dbReference>
<accession>A0ABQ5S809</accession>
<feature type="binding site" evidence="6">
    <location>
        <position position="49"/>
    </location>
    <ligand>
        <name>ATP</name>
        <dbReference type="ChEBI" id="CHEBI:30616"/>
    </ligand>
</feature>
<keyword evidence="5 6" id="KW-0067">ATP-binding</keyword>
<feature type="domain" description="Protein kinase" evidence="8">
    <location>
        <begin position="22"/>
        <end position="704"/>
    </location>
</feature>
<proteinExistence type="predicted"/>
<keyword evidence="3 6" id="KW-0547">Nucleotide-binding</keyword>
<dbReference type="SUPFAM" id="SSF56112">
    <property type="entry name" value="Protein kinase-like (PK-like)"/>
    <property type="match status" value="1"/>
</dbReference>
<feature type="compositionally biased region" description="Low complexity" evidence="7">
    <location>
        <begin position="256"/>
        <end position="265"/>
    </location>
</feature>
<feature type="region of interest" description="Disordered" evidence="7">
    <location>
        <begin position="449"/>
        <end position="514"/>
    </location>
</feature>
<dbReference type="EMBL" id="BSDZ01000027">
    <property type="protein sequence ID" value="GLI66063.1"/>
    <property type="molecule type" value="Genomic_DNA"/>
</dbReference>
<keyword evidence="4" id="KW-0418">Kinase</keyword>
<feature type="region of interest" description="Disordered" evidence="7">
    <location>
        <begin position="280"/>
        <end position="302"/>
    </location>
</feature>
<sequence>MDIPAKDYAKASSSNTIDLVSLRISKELGRGGFASCWAATYNGRNVAVKVLKTRPRTATNKARIGDAEGAGAGHVATRKPPNEDLYDRMFLREAQLMMKLKHKHLVRCFGVTRLPASFLPKQPEPALAMLLELCEVNTIKDLITKNMTSGRRVYKVKQAYVWLLQIASAIAHLHNQKPTIIHRDIKPENILLARDSDDNNNLICKITDLGLHVEISDDRPVMLRRSAKHPAFSVKQQNTPSSPCITPPPAGGNKPAATSTTAAAATTTATATVPAVVAVAGGRSTPSTPKRTSPPLRRQASSIAVGSSSCQVAAAADESDINLNVNIDDIDRSPFLKVSAGPSFNSARTCAGCSTVPTKREVINTCWEVRDELGMSPLHGATSVPPIVRQPSYSSGANSQGGGFNAIKYENHNIDDNRINQAAALSPKPELDPTQMVVCLQQQQQQQQQRWQEQHKGQHQHQHQHQGKSDLVNGYCQENHQANADPPAAGTHLQVGKNTSREQQEQQQQQKEADVEICGDGNEAMSSLRPNGLPSASEKLSALLIRHPDLVEPVSISNPAVGLRAVSDLLEQFGTSELTPLKRHELEWVFGLTGKAGSLMYMAPEVFRNQPYNEKSDVFSFGVLAYELLACEVLSLAIFNTTRAARLGVQRVPDYAALVARGYRPARVRVISDAAWALIESCWHQDPVQRPSMDQVQAELQRLVAELEDPKEAIRGGSSKQQPWANAKQQQQQQQWLPAAGGSKRAPRVTVGDTPECLPCAIC</sequence>
<dbReference type="PROSITE" id="PS00107">
    <property type="entry name" value="PROTEIN_KINASE_ATP"/>
    <property type="match status" value="1"/>
</dbReference>
<evidence type="ECO:0000313" key="10">
    <source>
        <dbReference type="Proteomes" id="UP001165090"/>
    </source>
</evidence>
<evidence type="ECO:0000256" key="1">
    <source>
        <dbReference type="ARBA" id="ARBA00022527"/>
    </source>
</evidence>
<evidence type="ECO:0000256" key="4">
    <source>
        <dbReference type="ARBA" id="ARBA00022777"/>
    </source>
</evidence>
<dbReference type="InterPro" id="IPR051681">
    <property type="entry name" value="Ser/Thr_Kinases-Pseudokinases"/>
</dbReference>
<feature type="compositionally biased region" description="Polar residues" evidence="7">
    <location>
        <begin position="234"/>
        <end position="244"/>
    </location>
</feature>
<organism evidence="9 10">
    <name type="scientific">Volvox africanus</name>
    <dbReference type="NCBI Taxonomy" id="51714"/>
    <lineage>
        <taxon>Eukaryota</taxon>
        <taxon>Viridiplantae</taxon>
        <taxon>Chlorophyta</taxon>
        <taxon>core chlorophytes</taxon>
        <taxon>Chlorophyceae</taxon>
        <taxon>CS clade</taxon>
        <taxon>Chlamydomonadales</taxon>
        <taxon>Volvocaceae</taxon>
        <taxon>Volvox</taxon>
    </lineage>
</organism>
<dbReference type="Proteomes" id="UP001165090">
    <property type="component" value="Unassembled WGS sequence"/>
</dbReference>
<dbReference type="InterPro" id="IPR000719">
    <property type="entry name" value="Prot_kinase_dom"/>
</dbReference>
<dbReference type="Pfam" id="PF00069">
    <property type="entry name" value="Pkinase"/>
    <property type="match status" value="1"/>
</dbReference>
<evidence type="ECO:0000256" key="2">
    <source>
        <dbReference type="ARBA" id="ARBA00022679"/>
    </source>
</evidence>
<keyword evidence="1" id="KW-0723">Serine/threonine-protein kinase</keyword>
<dbReference type="InterPro" id="IPR017441">
    <property type="entry name" value="Protein_kinase_ATP_BS"/>
</dbReference>
<feature type="region of interest" description="Disordered" evidence="7">
    <location>
        <begin position="230"/>
        <end position="265"/>
    </location>
</feature>
<protein>
    <recommendedName>
        <fullName evidence="8">Protein kinase domain-containing protein</fullName>
    </recommendedName>
</protein>
<dbReference type="Gene3D" id="1.10.510.10">
    <property type="entry name" value="Transferase(Phosphotransferase) domain 1"/>
    <property type="match status" value="2"/>
</dbReference>
<dbReference type="PROSITE" id="PS00108">
    <property type="entry name" value="PROTEIN_KINASE_ST"/>
    <property type="match status" value="1"/>
</dbReference>
<gene>
    <name evidence="9" type="ORF">VaNZ11_009782</name>
</gene>
<dbReference type="InterPro" id="IPR001245">
    <property type="entry name" value="Ser-Thr/Tyr_kinase_cat_dom"/>
</dbReference>
<feature type="compositionally biased region" description="Low complexity" evidence="7">
    <location>
        <begin position="280"/>
        <end position="298"/>
    </location>
</feature>
<evidence type="ECO:0000256" key="7">
    <source>
        <dbReference type="SAM" id="MobiDB-lite"/>
    </source>
</evidence>
<dbReference type="PANTHER" id="PTHR44329:SF289">
    <property type="entry name" value="SERINE_THREONINE-PROTEIN KINASE VIK"/>
    <property type="match status" value="1"/>
</dbReference>
<dbReference type="Pfam" id="PF07714">
    <property type="entry name" value="PK_Tyr_Ser-Thr"/>
    <property type="match status" value="1"/>
</dbReference>